<gene>
    <name evidence="1" type="ORF">JI750_16775</name>
</gene>
<reference evidence="1 2" key="1">
    <citation type="submission" date="2021-01" db="EMBL/GenBank/DDBJ databases">
        <title>Genome seq and assembly of Flavobacterium sp. GN10.</title>
        <authorList>
            <person name="Chhetri G."/>
        </authorList>
    </citation>
    <scope>NUCLEOTIDE SEQUENCE [LARGE SCALE GENOMIC DNA]</scope>
    <source>
        <strain evidence="1 2">GN10</strain>
    </source>
</reference>
<proteinExistence type="predicted"/>
<accession>A0ABS1KH60</accession>
<evidence type="ECO:0000313" key="2">
    <source>
        <dbReference type="Proteomes" id="UP000603728"/>
    </source>
</evidence>
<dbReference type="Proteomes" id="UP000603728">
    <property type="component" value="Unassembled WGS sequence"/>
</dbReference>
<evidence type="ECO:0000313" key="1">
    <source>
        <dbReference type="EMBL" id="MBL0738552.1"/>
    </source>
</evidence>
<sequence length="145" mass="17783">MQKEKILVCDNSTTFLKMFKRKFKEEFDFFEESLLNESEKKEFDHIVYVINDRKELLNFLSQKRSELHALVCLFDIQLYRSASFLEETYNFILFDESKTRTEILKELKKFFSSKLDFKSDRKTFKPSKDSLKKFQEYYRAMYFLM</sequence>
<organism evidence="1 2">
    <name type="scientific">Flavobacterium tagetis</name>
    <dbReference type="NCBI Taxonomy" id="2801336"/>
    <lineage>
        <taxon>Bacteria</taxon>
        <taxon>Pseudomonadati</taxon>
        <taxon>Bacteroidota</taxon>
        <taxon>Flavobacteriia</taxon>
        <taxon>Flavobacteriales</taxon>
        <taxon>Flavobacteriaceae</taxon>
        <taxon>Flavobacterium</taxon>
    </lineage>
</organism>
<dbReference type="RefSeq" id="WP_202004619.1">
    <property type="nucleotide sequence ID" value="NZ_JAERSF010000003.1"/>
</dbReference>
<keyword evidence="2" id="KW-1185">Reference proteome</keyword>
<protein>
    <submittedName>
        <fullName evidence="1">Uncharacterized protein</fullName>
    </submittedName>
</protein>
<dbReference type="EMBL" id="JAERSF010000003">
    <property type="protein sequence ID" value="MBL0738552.1"/>
    <property type="molecule type" value="Genomic_DNA"/>
</dbReference>
<name>A0ABS1KH60_9FLAO</name>
<comment type="caution">
    <text evidence="1">The sequence shown here is derived from an EMBL/GenBank/DDBJ whole genome shotgun (WGS) entry which is preliminary data.</text>
</comment>